<gene>
    <name evidence="1" type="ORF">K1T71_001176</name>
</gene>
<comment type="caution">
    <text evidence="1">The sequence shown here is derived from an EMBL/GenBank/DDBJ whole genome shotgun (WGS) entry which is preliminary data.</text>
</comment>
<evidence type="ECO:0000313" key="1">
    <source>
        <dbReference type="EMBL" id="KAJ0183200.1"/>
    </source>
</evidence>
<accession>A0ACC1DH80</accession>
<proteinExistence type="predicted"/>
<dbReference type="EMBL" id="CM034388">
    <property type="protein sequence ID" value="KAJ0183200.1"/>
    <property type="molecule type" value="Genomic_DNA"/>
</dbReference>
<sequence length="72" mass="7997">MEKSKTDDINLLKSPHVIITEKQADTPCQSSQQLLEEPGEVTAASQETIESDCESDTDVNESYRPSRLCRAV</sequence>
<dbReference type="Proteomes" id="UP000824533">
    <property type="component" value="Linkage Group LG02"/>
</dbReference>
<keyword evidence="2" id="KW-1185">Reference proteome</keyword>
<name>A0ACC1DH80_9NEOP</name>
<reference evidence="1 2" key="1">
    <citation type="journal article" date="2021" name="Front. Genet.">
        <title>Chromosome-Level Genome Assembly Reveals Significant Gene Expansion in the Toll and IMD Signaling Pathways of Dendrolimus kikuchii.</title>
        <authorList>
            <person name="Zhou J."/>
            <person name="Wu P."/>
            <person name="Xiong Z."/>
            <person name="Liu N."/>
            <person name="Zhao N."/>
            <person name="Ji M."/>
            <person name="Qiu Y."/>
            <person name="Yang B."/>
        </authorList>
    </citation>
    <scope>NUCLEOTIDE SEQUENCE [LARGE SCALE GENOMIC DNA]</scope>
    <source>
        <strain evidence="1">Ann1</strain>
    </source>
</reference>
<evidence type="ECO:0000313" key="2">
    <source>
        <dbReference type="Proteomes" id="UP000824533"/>
    </source>
</evidence>
<organism evidence="1 2">
    <name type="scientific">Dendrolimus kikuchii</name>
    <dbReference type="NCBI Taxonomy" id="765133"/>
    <lineage>
        <taxon>Eukaryota</taxon>
        <taxon>Metazoa</taxon>
        <taxon>Ecdysozoa</taxon>
        <taxon>Arthropoda</taxon>
        <taxon>Hexapoda</taxon>
        <taxon>Insecta</taxon>
        <taxon>Pterygota</taxon>
        <taxon>Neoptera</taxon>
        <taxon>Endopterygota</taxon>
        <taxon>Lepidoptera</taxon>
        <taxon>Glossata</taxon>
        <taxon>Ditrysia</taxon>
        <taxon>Bombycoidea</taxon>
        <taxon>Lasiocampidae</taxon>
        <taxon>Dendrolimus</taxon>
    </lineage>
</organism>
<protein>
    <submittedName>
        <fullName evidence="1">Uncharacterized protein</fullName>
    </submittedName>
</protein>